<name>A0A9X2J0G6_9SPHN</name>
<evidence type="ECO:0000313" key="2">
    <source>
        <dbReference type="EMBL" id="MCM8556253.1"/>
    </source>
</evidence>
<proteinExistence type="predicted"/>
<gene>
    <name evidence="2" type="ORF">NDO55_00265</name>
</gene>
<dbReference type="RefSeq" id="WP_252111285.1">
    <property type="nucleotide sequence ID" value="NZ_JAMSHT010000001.1"/>
</dbReference>
<organism evidence="2 3">
    <name type="scientific">Sphingomicrobium sediminis</name>
    <dbReference type="NCBI Taxonomy" id="2950949"/>
    <lineage>
        <taxon>Bacteria</taxon>
        <taxon>Pseudomonadati</taxon>
        <taxon>Pseudomonadota</taxon>
        <taxon>Alphaproteobacteria</taxon>
        <taxon>Sphingomonadales</taxon>
        <taxon>Sphingomonadaceae</taxon>
        <taxon>Sphingomicrobium</taxon>
    </lineage>
</organism>
<sequence>MAKCNGADGFITGEIDDEKGSSSDRDGERNPAAGRQGVARYRFFNAPDAAFTNFFGREEDDTYRMHSISVGVQVSL</sequence>
<evidence type="ECO:0000256" key="1">
    <source>
        <dbReference type="SAM" id="MobiDB-lite"/>
    </source>
</evidence>
<feature type="region of interest" description="Disordered" evidence="1">
    <location>
        <begin position="1"/>
        <end position="37"/>
    </location>
</feature>
<comment type="caution">
    <text evidence="2">The sequence shown here is derived from an EMBL/GenBank/DDBJ whole genome shotgun (WGS) entry which is preliminary data.</text>
</comment>
<protein>
    <submittedName>
        <fullName evidence="2">Uncharacterized protein</fullName>
    </submittedName>
</protein>
<dbReference type="EMBL" id="JAMSHT010000001">
    <property type="protein sequence ID" value="MCM8556253.1"/>
    <property type="molecule type" value="Genomic_DNA"/>
</dbReference>
<accession>A0A9X2J0G6</accession>
<feature type="compositionally biased region" description="Basic and acidic residues" evidence="1">
    <location>
        <begin position="18"/>
        <end position="29"/>
    </location>
</feature>
<keyword evidence="3" id="KW-1185">Reference proteome</keyword>
<evidence type="ECO:0000313" key="3">
    <source>
        <dbReference type="Proteomes" id="UP001155128"/>
    </source>
</evidence>
<dbReference type="AlphaFoldDB" id="A0A9X2J0G6"/>
<reference evidence="2" key="1">
    <citation type="submission" date="2022-06" db="EMBL/GenBank/DDBJ databases">
        <title>Sphingomicrobium sedimins sp. nov., a marine bacterium isolated from tidal flat.</title>
        <authorList>
            <person name="Kim C.-H."/>
            <person name="Yoo Y."/>
            <person name="Kim J.-J."/>
        </authorList>
    </citation>
    <scope>NUCLEOTIDE SEQUENCE</scope>
    <source>
        <strain evidence="2">GRR-S6-50</strain>
    </source>
</reference>
<dbReference type="Proteomes" id="UP001155128">
    <property type="component" value="Unassembled WGS sequence"/>
</dbReference>